<sequence length="60" mass="6585">MPYAYAMPGSPVRAFTHRRMGHVIHELSQGGPGRVWCPQPKTGRLVPAGEFEQASHVWGG</sequence>
<name>A0A438M2Y8_9ACTN</name>
<dbReference type="Proteomes" id="UP000284824">
    <property type="component" value="Unassembled WGS sequence"/>
</dbReference>
<proteinExistence type="predicted"/>
<reference evidence="1 2" key="1">
    <citation type="submission" date="2019-01" db="EMBL/GenBank/DDBJ databases">
        <title>Sequencing the genomes of 1000 actinobacteria strains.</title>
        <authorList>
            <person name="Klenk H.-P."/>
        </authorList>
    </citation>
    <scope>NUCLEOTIDE SEQUENCE [LARGE SCALE GENOMIC DNA]</scope>
    <source>
        <strain evidence="1 2">DSM 43925</strain>
    </source>
</reference>
<evidence type="ECO:0000313" key="1">
    <source>
        <dbReference type="EMBL" id="RVX40134.1"/>
    </source>
</evidence>
<dbReference type="AlphaFoldDB" id="A0A438M2Y8"/>
<comment type="caution">
    <text evidence="1">The sequence shown here is derived from an EMBL/GenBank/DDBJ whole genome shotgun (WGS) entry which is preliminary data.</text>
</comment>
<evidence type="ECO:0000313" key="2">
    <source>
        <dbReference type="Proteomes" id="UP000284824"/>
    </source>
</evidence>
<accession>A0A438M2Y8</accession>
<keyword evidence="2" id="KW-1185">Reference proteome</keyword>
<organism evidence="1 2">
    <name type="scientific">Nonomuraea polychroma</name>
    <dbReference type="NCBI Taxonomy" id="46176"/>
    <lineage>
        <taxon>Bacteria</taxon>
        <taxon>Bacillati</taxon>
        <taxon>Actinomycetota</taxon>
        <taxon>Actinomycetes</taxon>
        <taxon>Streptosporangiales</taxon>
        <taxon>Streptosporangiaceae</taxon>
        <taxon>Nonomuraea</taxon>
    </lineage>
</organism>
<dbReference type="EMBL" id="SAUN01000001">
    <property type="protein sequence ID" value="RVX40134.1"/>
    <property type="molecule type" value="Genomic_DNA"/>
</dbReference>
<protein>
    <submittedName>
        <fullName evidence="1">Uncharacterized protein</fullName>
    </submittedName>
</protein>
<gene>
    <name evidence="1" type="ORF">EDD27_2528</name>
</gene>